<evidence type="ECO:0000313" key="2">
    <source>
        <dbReference type="EMBL" id="AQK46487.1"/>
    </source>
</evidence>
<proteinExistence type="predicted"/>
<name>A0A1D6JFC9_MAIZE</name>
<protein>
    <submittedName>
        <fullName evidence="2">Transcription factor TGA4</fullName>
    </submittedName>
</protein>
<feature type="compositionally biased region" description="Low complexity" evidence="1">
    <location>
        <begin position="195"/>
        <end position="205"/>
    </location>
</feature>
<dbReference type="EMBL" id="CM000786">
    <property type="protein sequence ID" value="AQK46487.1"/>
    <property type="molecule type" value="Genomic_DNA"/>
</dbReference>
<feature type="region of interest" description="Disordered" evidence="1">
    <location>
        <begin position="48"/>
        <end position="211"/>
    </location>
</feature>
<accession>A0A1D6JFC9</accession>
<feature type="compositionally biased region" description="Basic and acidic residues" evidence="1">
    <location>
        <begin position="106"/>
        <end position="123"/>
    </location>
</feature>
<gene>
    <name evidence="2" type="ORF">ZEAMMB73_Zm00001d026398</name>
</gene>
<feature type="compositionally biased region" description="Basic and acidic residues" evidence="1">
    <location>
        <begin position="84"/>
        <end position="96"/>
    </location>
</feature>
<organism evidence="2">
    <name type="scientific">Zea mays</name>
    <name type="common">Maize</name>
    <dbReference type="NCBI Taxonomy" id="4577"/>
    <lineage>
        <taxon>Eukaryota</taxon>
        <taxon>Viridiplantae</taxon>
        <taxon>Streptophyta</taxon>
        <taxon>Embryophyta</taxon>
        <taxon>Tracheophyta</taxon>
        <taxon>Spermatophyta</taxon>
        <taxon>Magnoliopsida</taxon>
        <taxon>Liliopsida</taxon>
        <taxon>Poales</taxon>
        <taxon>Poaceae</taxon>
        <taxon>PACMAD clade</taxon>
        <taxon>Panicoideae</taxon>
        <taxon>Andropogonodae</taxon>
        <taxon>Andropogoneae</taxon>
        <taxon>Tripsacinae</taxon>
        <taxon>Zea</taxon>
    </lineage>
</organism>
<dbReference type="AlphaFoldDB" id="A0A1D6JFC9"/>
<feature type="compositionally biased region" description="Low complexity" evidence="1">
    <location>
        <begin position="124"/>
        <end position="157"/>
    </location>
</feature>
<reference evidence="2" key="1">
    <citation type="submission" date="2015-12" db="EMBL/GenBank/DDBJ databases">
        <title>Update maize B73 reference genome by single molecule sequencing technologies.</title>
        <authorList>
            <consortium name="Maize Genome Sequencing Project"/>
            <person name="Ware D."/>
        </authorList>
    </citation>
    <scope>NUCLEOTIDE SEQUENCE</scope>
    <source>
        <tissue evidence="2">Seedling</tissue>
    </source>
</reference>
<dbReference type="ExpressionAtlas" id="A0A1D6JFC9">
    <property type="expression patterns" value="baseline and differential"/>
</dbReference>
<evidence type="ECO:0000256" key="1">
    <source>
        <dbReference type="SAM" id="MobiDB-lite"/>
    </source>
</evidence>
<sequence>MELYSGYLDDHFNPHKLSIAGSAVSPPEYMASASPAQFAAAPLRMGYGRPAPAPPPPVMGMWSSEPFRVDSGSGGRAVAGHGEAAAEPRGDPDGRGRPVRAPRPLHAADGHRGGHTERARQLRDPGGPSPADDAAADAQDPDAAAGGQGPPGARRLLPAPPHAQLDVGGAPAGGGGQLDAPAAWQAKSSLTGEATVPKNTTPTTTKTKDEW</sequence>